<feature type="domain" description="HTH merR-type" evidence="1">
    <location>
        <begin position="1"/>
        <end position="45"/>
    </location>
</feature>
<dbReference type="SUPFAM" id="SSF46955">
    <property type="entry name" value="Putative DNA-binding domain"/>
    <property type="match status" value="1"/>
</dbReference>
<dbReference type="InterPro" id="IPR009061">
    <property type="entry name" value="DNA-bd_dom_put_sf"/>
</dbReference>
<reference evidence="2 3" key="1">
    <citation type="submission" date="2016-10" db="EMBL/GenBank/DDBJ databases">
        <authorList>
            <person name="de Groot N.N."/>
        </authorList>
    </citation>
    <scope>NUCLEOTIDE SEQUENCE [LARGE SCALE GENOMIC DNA]</scope>
    <source>
        <strain evidence="2 3">DSM 44778</strain>
    </source>
</reference>
<accession>A0A1I3U0E9</accession>
<organism evidence="2 3">
    <name type="scientific">Thermoflavimicrobium dichotomicum</name>
    <dbReference type="NCBI Taxonomy" id="46223"/>
    <lineage>
        <taxon>Bacteria</taxon>
        <taxon>Bacillati</taxon>
        <taxon>Bacillota</taxon>
        <taxon>Bacilli</taxon>
        <taxon>Bacillales</taxon>
        <taxon>Thermoactinomycetaceae</taxon>
        <taxon>Thermoflavimicrobium</taxon>
    </lineage>
</organism>
<dbReference type="Gene3D" id="1.10.1660.10">
    <property type="match status" value="1"/>
</dbReference>
<keyword evidence="3" id="KW-1185">Reference proteome</keyword>
<dbReference type="EMBL" id="FORR01000021">
    <property type="protein sequence ID" value="SFJ77028.1"/>
    <property type="molecule type" value="Genomic_DNA"/>
</dbReference>
<evidence type="ECO:0000313" key="2">
    <source>
        <dbReference type="EMBL" id="SFJ77028.1"/>
    </source>
</evidence>
<dbReference type="PROSITE" id="PS50937">
    <property type="entry name" value="HTH_MERR_2"/>
    <property type="match status" value="1"/>
</dbReference>
<proteinExistence type="predicted"/>
<dbReference type="GO" id="GO:0003677">
    <property type="term" value="F:DNA binding"/>
    <property type="evidence" value="ECO:0007669"/>
    <property type="project" value="InterPro"/>
</dbReference>
<dbReference type="CDD" id="cd04762">
    <property type="entry name" value="HTH_MerR-trunc"/>
    <property type="match status" value="1"/>
</dbReference>
<name>A0A1I3U0E9_9BACL</name>
<protein>
    <submittedName>
        <fullName evidence="2">MerR family regulatory protein</fullName>
    </submittedName>
</protein>
<dbReference type="STRING" id="46223.SAMN05421852_12125"/>
<evidence type="ECO:0000313" key="3">
    <source>
        <dbReference type="Proteomes" id="UP000199545"/>
    </source>
</evidence>
<dbReference type="Proteomes" id="UP000199545">
    <property type="component" value="Unassembled WGS sequence"/>
</dbReference>
<dbReference type="GO" id="GO:0006355">
    <property type="term" value="P:regulation of DNA-templated transcription"/>
    <property type="evidence" value="ECO:0007669"/>
    <property type="project" value="InterPro"/>
</dbReference>
<dbReference type="AlphaFoldDB" id="A0A1I3U0E9"/>
<dbReference type="Pfam" id="PF00376">
    <property type="entry name" value="MerR"/>
    <property type="match status" value="1"/>
</dbReference>
<dbReference type="InterPro" id="IPR000551">
    <property type="entry name" value="MerR-type_HTH_dom"/>
</dbReference>
<sequence>MMNIWKSSPKQMSELLGVTVKTLQNWDKKGILKSYRTPTNRRYYTHSQYLDYIGASSSEEITGKTVIYTRVSNRGQMDDLANFK</sequence>
<gene>
    <name evidence="2" type="ORF">SAMN05421852_12125</name>
</gene>
<evidence type="ECO:0000259" key="1">
    <source>
        <dbReference type="PROSITE" id="PS50937"/>
    </source>
</evidence>